<feature type="region of interest" description="Disordered" evidence="1">
    <location>
        <begin position="722"/>
        <end position="741"/>
    </location>
</feature>
<feature type="compositionally biased region" description="Polar residues" evidence="1">
    <location>
        <begin position="730"/>
        <end position="741"/>
    </location>
</feature>
<protein>
    <submittedName>
        <fullName evidence="3">Uncharacterized protein</fullName>
    </submittedName>
</protein>
<feature type="compositionally biased region" description="Basic residues" evidence="1">
    <location>
        <begin position="790"/>
        <end position="805"/>
    </location>
</feature>
<feature type="signal peptide" evidence="2">
    <location>
        <begin position="1"/>
        <end position="23"/>
    </location>
</feature>
<feature type="region of interest" description="Disordered" evidence="1">
    <location>
        <begin position="601"/>
        <end position="666"/>
    </location>
</feature>
<evidence type="ECO:0000256" key="1">
    <source>
        <dbReference type="SAM" id="MobiDB-lite"/>
    </source>
</evidence>
<feature type="region of interest" description="Disordered" evidence="1">
    <location>
        <begin position="833"/>
        <end position="898"/>
    </location>
</feature>
<feature type="region of interest" description="Disordered" evidence="1">
    <location>
        <begin position="362"/>
        <end position="383"/>
    </location>
</feature>
<feature type="compositionally biased region" description="Polar residues" evidence="1">
    <location>
        <begin position="769"/>
        <end position="778"/>
    </location>
</feature>
<organism evidence="3 4">
    <name type="scientific">Seminavis robusta</name>
    <dbReference type="NCBI Taxonomy" id="568900"/>
    <lineage>
        <taxon>Eukaryota</taxon>
        <taxon>Sar</taxon>
        <taxon>Stramenopiles</taxon>
        <taxon>Ochrophyta</taxon>
        <taxon>Bacillariophyta</taxon>
        <taxon>Bacillariophyceae</taxon>
        <taxon>Bacillariophycidae</taxon>
        <taxon>Naviculales</taxon>
        <taxon>Naviculaceae</taxon>
        <taxon>Seminavis</taxon>
    </lineage>
</organism>
<dbReference type="AlphaFoldDB" id="A0A9N8HF97"/>
<accession>A0A9N8HF97</accession>
<feature type="compositionally biased region" description="Polar residues" evidence="1">
    <location>
        <begin position="653"/>
        <end position="666"/>
    </location>
</feature>
<feature type="compositionally biased region" description="Polar residues" evidence="1">
    <location>
        <begin position="635"/>
        <end position="644"/>
    </location>
</feature>
<evidence type="ECO:0000313" key="4">
    <source>
        <dbReference type="Proteomes" id="UP001153069"/>
    </source>
</evidence>
<proteinExistence type="predicted"/>
<feature type="compositionally biased region" description="Basic and acidic residues" evidence="1">
    <location>
        <begin position="603"/>
        <end position="612"/>
    </location>
</feature>
<keyword evidence="2" id="KW-0732">Signal</keyword>
<feature type="chain" id="PRO_5040340849" evidence="2">
    <location>
        <begin position="24"/>
        <end position="937"/>
    </location>
</feature>
<name>A0A9N8HF97_9STRA</name>
<sequence>MMSAFTSLVLPLFLALIDHRSTGTPPTRVMNRSMTSSKSLFVVFLCAMATSSRVSATPNAVIGKPIMMSQRNTLLRVKVSVQLEALLPKDDIGVEYWFLREEDNFNISQVAAAIDERRAYIVTVDELRPVQEREDNVDESSSSSRMIDTIDDDTIPEKYLSLPWEAASTTNKGSPVFNGDVSLSYLLPFRDGSSTTRTLLVSLWEDKPLGETDLHWKPPTMLARRLVNIPSGTQTVASRHPTAIIQRSFVEIELEAKTSIVWPVEKSRGKQLRDQQGNSWWLCPAGAVLLVMLVMHRSGGLKDSTVKPDTLVHEGESNDDNESCIDPAAEMAIEGAYDGCDNPHHSILSSAPFNEHASISANKTTNEIRSLNSPRDVPAEDRRQRDWETHVLPNSQGHRQFLQQQHIRFNNPRQHQLQPLGTAAVHSNQHVASPKILSPQQALTIDTNATLRLPPRPLQSAKQTINSTPKEPTEETGAIHDPVQQETPLIFDAVMAAQMQTPVDRHSFVQSHDNMLTYSDDGQKNIDAGTALANDETIASFNGGVYKAEPVMQTQSYEANGSKETQYETDTAQIAQTVHQDQQSDATYTCCKGTEATTAPKDAIIRKDEGRDSPMASREAAGSAKENSTREQRTAESTVANRKFQQPGDAGMTTPQQTNRLSSQRVAPQLEAGDCNIAENDGNNACAIASATPKRLNLSPPMQKSTRGDNWLKRLKNRASIAASSRTSTEVASSVGSEQVSYDSTLVPYSDASVDRPDLGPCNRRNTKSSRQFASYQRSRGEAGEPYKLGVKKKARSKNSSRARQRGSATRTKGGKCKGNEVACLSQSPSVIVVEPSQRTPPDRKGRRVTLSVEGSRKRSSPASTVPSVEAGEGRSVDTSTASAKARKRRRNRYSNADGIAQALTGIRPSTSLAHAAQEITAPVWSLEASKDEDIGA</sequence>
<feature type="region of interest" description="Disordered" evidence="1">
    <location>
        <begin position="748"/>
        <end position="821"/>
    </location>
</feature>
<evidence type="ECO:0000313" key="3">
    <source>
        <dbReference type="EMBL" id="CAB9508243.1"/>
    </source>
</evidence>
<comment type="caution">
    <text evidence="3">The sequence shown here is derived from an EMBL/GenBank/DDBJ whole genome shotgun (WGS) entry which is preliminary data.</text>
</comment>
<feature type="compositionally biased region" description="Polar residues" evidence="1">
    <location>
        <begin position="362"/>
        <end position="373"/>
    </location>
</feature>
<keyword evidence="4" id="KW-1185">Reference proteome</keyword>
<reference evidence="3" key="1">
    <citation type="submission" date="2020-06" db="EMBL/GenBank/DDBJ databases">
        <authorList>
            <consortium name="Plant Systems Biology data submission"/>
        </authorList>
    </citation>
    <scope>NUCLEOTIDE SEQUENCE</scope>
    <source>
        <strain evidence="3">D6</strain>
    </source>
</reference>
<dbReference type="EMBL" id="CAICTM010000338">
    <property type="protein sequence ID" value="CAB9508243.1"/>
    <property type="molecule type" value="Genomic_DNA"/>
</dbReference>
<evidence type="ECO:0000256" key="2">
    <source>
        <dbReference type="SAM" id="SignalP"/>
    </source>
</evidence>
<gene>
    <name evidence="3" type="ORF">SEMRO_339_G121050.1</name>
</gene>
<dbReference type="Proteomes" id="UP001153069">
    <property type="component" value="Unassembled WGS sequence"/>
</dbReference>